<protein>
    <recommendedName>
        <fullName evidence="4">Alanine, arginine and proline rich protein</fullName>
    </recommendedName>
</protein>
<dbReference type="RefSeq" id="WP_371306234.1">
    <property type="nucleotide sequence ID" value="NZ_JAWKJJ010000001.1"/>
</dbReference>
<proteinExistence type="predicted"/>
<evidence type="ECO:0008006" key="4">
    <source>
        <dbReference type="Google" id="ProtNLM"/>
    </source>
</evidence>
<gene>
    <name evidence="2" type="ORF">F8M49_04705</name>
</gene>
<dbReference type="EMBL" id="WBMO01000001">
    <property type="protein sequence ID" value="MDV2474901.1"/>
    <property type="molecule type" value="Genomic_DNA"/>
</dbReference>
<sequence length="167" mass="18335">MPDNPGIRHVLRIPPYEPPVRHNCDRPRRYATRRATAHDGRSPRPTRTAPVATPLAPTVDPAAAAFAERAVRVVLEVLDRRRPDTQLEAVLDPVLHDALAPTRSAHPDAGSAILLRTRLRAVDADTAELFGSYTRGHRVLAVAGRVGRTAPTRRAPHGWLITSLWLG</sequence>
<evidence type="ECO:0000313" key="3">
    <source>
        <dbReference type="Proteomes" id="UP001275440"/>
    </source>
</evidence>
<reference evidence="2 3" key="1">
    <citation type="submission" date="2019-10" db="EMBL/GenBank/DDBJ databases">
        <title>Draft Genome Assembly of Rhodococcus zopfii DSM44189.</title>
        <authorList>
            <person name="Sutton J.M."/>
            <person name="Akob D.M."/>
            <person name="Bushman T.J."/>
        </authorList>
    </citation>
    <scope>NUCLEOTIDE SEQUENCE [LARGE SCALE GENOMIC DNA]</scope>
    <source>
        <strain evidence="2 3">DSM 44189</strain>
    </source>
</reference>
<evidence type="ECO:0000256" key="1">
    <source>
        <dbReference type="SAM" id="MobiDB-lite"/>
    </source>
</evidence>
<evidence type="ECO:0000313" key="2">
    <source>
        <dbReference type="EMBL" id="MDV2474901.1"/>
    </source>
</evidence>
<dbReference type="Proteomes" id="UP001275440">
    <property type="component" value="Unassembled WGS sequence"/>
</dbReference>
<keyword evidence="3" id="KW-1185">Reference proteome</keyword>
<name>A0ABU3WLP9_9NOCA</name>
<dbReference type="Pfam" id="PF20060">
    <property type="entry name" value="DUF6459"/>
    <property type="match status" value="1"/>
</dbReference>
<organism evidence="2 3">
    <name type="scientific">Rhodococcus zopfii</name>
    <dbReference type="NCBI Taxonomy" id="43772"/>
    <lineage>
        <taxon>Bacteria</taxon>
        <taxon>Bacillati</taxon>
        <taxon>Actinomycetota</taxon>
        <taxon>Actinomycetes</taxon>
        <taxon>Mycobacteriales</taxon>
        <taxon>Nocardiaceae</taxon>
        <taxon>Rhodococcus</taxon>
    </lineage>
</organism>
<dbReference type="InterPro" id="IPR045596">
    <property type="entry name" value="DUF6459"/>
</dbReference>
<feature type="compositionally biased region" description="Low complexity" evidence="1">
    <location>
        <begin position="43"/>
        <end position="54"/>
    </location>
</feature>
<feature type="region of interest" description="Disordered" evidence="1">
    <location>
        <begin position="33"/>
        <end position="54"/>
    </location>
</feature>
<accession>A0ABU3WLP9</accession>
<comment type="caution">
    <text evidence="2">The sequence shown here is derived from an EMBL/GenBank/DDBJ whole genome shotgun (WGS) entry which is preliminary data.</text>
</comment>